<dbReference type="AlphaFoldDB" id="A0A8X6G842"/>
<organism evidence="1 2">
    <name type="scientific">Trichonephila clavata</name>
    <name type="common">Joro spider</name>
    <name type="synonym">Nephila clavata</name>
    <dbReference type="NCBI Taxonomy" id="2740835"/>
    <lineage>
        <taxon>Eukaryota</taxon>
        <taxon>Metazoa</taxon>
        <taxon>Ecdysozoa</taxon>
        <taxon>Arthropoda</taxon>
        <taxon>Chelicerata</taxon>
        <taxon>Arachnida</taxon>
        <taxon>Araneae</taxon>
        <taxon>Araneomorphae</taxon>
        <taxon>Entelegynae</taxon>
        <taxon>Araneoidea</taxon>
        <taxon>Nephilidae</taxon>
        <taxon>Trichonephila</taxon>
    </lineage>
</organism>
<reference evidence="1" key="1">
    <citation type="submission" date="2020-07" db="EMBL/GenBank/DDBJ databases">
        <title>Multicomponent nature underlies the extraordinary mechanical properties of spider dragline silk.</title>
        <authorList>
            <person name="Kono N."/>
            <person name="Nakamura H."/>
            <person name="Mori M."/>
            <person name="Yoshida Y."/>
            <person name="Ohtoshi R."/>
            <person name="Malay A.D."/>
            <person name="Moran D.A.P."/>
            <person name="Tomita M."/>
            <person name="Numata K."/>
            <person name="Arakawa K."/>
        </authorList>
    </citation>
    <scope>NUCLEOTIDE SEQUENCE</scope>
</reference>
<name>A0A8X6G842_TRICU</name>
<sequence length="93" mass="10704">MENSFPHFALQIRCPGEWSGLKDAVAPFFLWCCLTSPEIWSLKMEFVFSVTNSRMQNEEAKGNKELMHLIRGISSGRCLRLQIEVGKADIWEL</sequence>
<gene>
    <name evidence="1" type="ORF">TNCT_626531</name>
</gene>
<evidence type="ECO:0000313" key="1">
    <source>
        <dbReference type="EMBL" id="GFQ76543.1"/>
    </source>
</evidence>
<dbReference type="Proteomes" id="UP000887116">
    <property type="component" value="Unassembled WGS sequence"/>
</dbReference>
<comment type="caution">
    <text evidence="1">The sequence shown here is derived from an EMBL/GenBank/DDBJ whole genome shotgun (WGS) entry which is preliminary data.</text>
</comment>
<keyword evidence="2" id="KW-1185">Reference proteome</keyword>
<accession>A0A8X6G842</accession>
<dbReference type="EMBL" id="BMAO01021662">
    <property type="protein sequence ID" value="GFQ76543.1"/>
    <property type="molecule type" value="Genomic_DNA"/>
</dbReference>
<evidence type="ECO:0000313" key="2">
    <source>
        <dbReference type="Proteomes" id="UP000887116"/>
    </source>
</evidence>
<protein>
    <submittedName>
        <fullName evidence="1">Uncharacterized protein</fullName>
    </submittedName>
</protein>
<dbReference type="OrthoDB" id="10351508at2759"/>
<proteinExistence type="predicted"/>